<dbReference type="EMBL" id="RSUV01000043">
    <property type="protein sequence ID" value="MIV47256.1"/>
    <property type="molecule type" value="Genomic_DNA"/>
</dbReference>
<dbReference type="Proteomes" id="UP000839530">
    <property type="component" value="Unassembled WGS sequence"/>
</dbReference>
<comment type="caution">
    <text evidence="1">The sequence shown here is derived from an EMBL/GenBank/DDBJ whole genome shotgun (WGS) entry which is preliminary data.</text>
</comment>
<name>A0A402WNX3_SALER</name>
<dbReference type="Gene3D" id="2.40.128.380">
    <property type="entry name" value="T3SS negative regulator GrlR"/>
    <property type="match status" value="1"/>
</dbReference>
<proteinExistence type="predicted"/>
<gene>
    <name evidence="1" type="ORF">A7E06_28310</name>
</gene>
<reference evidence="1" key="1">
    <citation type="submission" date="2018-07" db="EMBL/GenBank/DDBJ databases">
        <authorList>
            <consortium name="GenomeTrakr network: Whole genome sequencing for foodborne pathogen traceback"/>
        </authorList>
    </citation>
    <scope>NUCLEOTIDE SEQUENCE [LARGE SCALE GENOMIC DNA]</scope>
    <source>
        <strain evidence="1">CFSAN048114</strain>
    </source>
</reference>
<sequence>MKEGIYNVVFESHDASFGEGILVVSQGTVNGGDIGFIYQGKLQRPVMELRVRQYQTDILSVLGMEGEYTLEMRYEEEVEHEGHYRLSGRVSGMPEKQITAYVSFLADVVR</sequence>
<accession>A0A402WNX3</accession>
<evidence type="ECO:0000313" key="1">
    <source>
        <dbReference type="EMBL" id="MIV47256.1"/>
    </source>
</evidence>
<dbReference type="InterPro" id="IPR043019">
    <property type="entry name" value="GrlR_sf"/>
</dbReference>
<protein>
    <submittedName>
        <fullName evidence="1">Nucleoside transporter</fullName>
    </submittedName>
</protein>
<organism evidence="1">
    <name type="scientific">Salmonella enterica</name>
    <name type="common">Salmonella choleraesuis</name>
    <dbReference type="NCBI Taxonomy" id="28901"/>
    <lineage>
        <taxon>Bacteria</taxon>
        <taxon>Pseudomonadati</taxon>
        <taxon>Pseudomonadota</taxon>
        <taxon>Gammaproteobacteria</taxon>
        <taxon>Enterobacterales</taxon>
        <taxon>Enterobacteriaceae</taxon>
        <taxon>Salmonella</taxon>
    </lineage>
</organism>
<dbReference type="AlphaFoldDB" id="A0A402WNX3"/>